<evidence type="ECO:0000313" key="4">
    <source>
        <dbReference type="Proteomes" id="UP000295689"/>
    </source>
</evidence>
<sequence length="535" mass="60529">MKNCPTSDKLENWFDGIVEETEYESIKLHIETCDHCKQLMNLYSNEHHFLKETLSTPTLPDDFAANVLDQLEPYEAKKKKTWKRLLVPAAAALLAAGLTTTLHPSFAQWVGGFFSTEQVDEGLRKASEAGLANRVNQEVTDQGITFKVEDVLADSSRVALSYQILDKKGKALNPHLDIGDTVNTIKAFDQNGNTIENLGMSWSDGSDYGLIEFSLRELESIEALTIKFELNELNRRTGNWELEIPINLKESKKLTTKLTLPDQKTSANGVGVHLREVQFAPSSNEIMYDTYLTHGEQAKIKAQVQRLEDTFGKENIHSFTGFGTAIQYHIENEKGKAILHHNTFFNQGHPSDRGLLQGTGEDTGELGHVKWNDSFLPNHKGEQFTFVLDGVIKTVPISFPINIKPKELKHEPLLFEYEGNFMTVKKAHMENEYSLRKALIPIEVERTFKIEMEGSKEALSSDLGTWILVDEKGTVHEAFHSGGILDEKDENGRFKTNTTLTIYGMKEVPEELTLQLLSVTRYEKVKNPWRVPLYK</sequence>
<dbReference type="AlphaFoldDB" id="A0A4R2B1Q5"/>
<dbReference type="EMBL" id="SLVV01000014">
    <property type="protein sequence ID" value="TCN20447.1"/>
    <property type="molecule type" value="Genomic_DNA"/>
</dbReference>
<evidence type="ECO:0000259" key="2">
    <source>
        <dbReference type="Pfam" id="PF13786"/>
    </source>
</evidence>
<protein>
    <submittedName>
        <fullName evidence="3">Uncharacterized protein DUF4179</fullName>
    </submittedName>
</protein>
<feature type="transmembrane region" description="Helical" evidence="1">
    <location>
        <begin position="85"/>
        <end position="106"/>
    </location>
</feature>
<evidence type="ECO:0000313" key="3">
    <source>
        <dbReference type="EMBL" id="TCN20447.1"/>
    </source>
</evidence>
<gene>
    <name evidence="3" type="ORF">EV146_11466</name>
</gene>
<keyword evidence="1" id="KW-0472">Membrane</keyword>
<keyword evidence="4" id="KW-1185">Reference proteome</keyword>
<keyword evidence="1" id="KW-0812">Transmembrane</keyword>
<keyword evidence="1" id="KW-1133">Transmembrane helix</keyword>
<comment type="caution">
    <text evidence="3">The sequence shown here is derived from an EMBL/GenBank/DDBJ whole genome shotgun (WGS) entry which is preliminary data.</text>
</comment>
<dbReference type="Gene3D" id="2.60.40.1630">
    <property type="entry name" value="bacillus anthracis domain"/>
    <property type="match status" value="1"/>
</dbReference>
<dbReference type="InterPro" id="IPR025436">
    <property type="entry name" value="DUF4179"/>
</dbReference>
<feature type="domain" description="DUF4179" evidence="2">
    <location>
        <begin position="77"/>
        <end position="164"/>
    </location>
</feature>
<name>A0A4R2B1Q5_9BACI</name>
<dbReference type="RefSeq" id="WP_132011066.1">
    <property type="nucleotide sequence ID" value="NZ_JABUHM010000012.1"/>
</dbReference>
<evidence type="ECO:0000256" key="1">
    <source>
        <dbReference type="SAM" id="Phobius"/>
    </source>
</evidence>
<reference evidence="3 4" key="1">
    <citation type="journal article" date="2015" name="Stand. Genomic Sci.">
        <title>Genomic Encyclopedia of Bacterial and Archaeal Type Strains, Phase III: the genomes of soil and plant-associated and newly described type strains.</title>
        <authorList>
            <person name="Whitman W.B."/>
            <person name="Woyke T."/>
            <person name="Klenk H.P."/>
            <person name="Zhou Y."/>
            <person name="Lilburn T.G."/>
            <person name="Beck B.J."/>
            <person name="De Vos P."/>
            <person name="Vandamme P."/>
            <person name="Eisen J.A."/>
            <person name="Garrity G."/>
            <person name="Hugenholtz P."/>
            <person name="Kyrpides N.C."/>
        </authorList>
    </citation>
    <scope>NUCLEOTIDE SEQUENCE [LARGE SCALE GENOMIC DNA]</scope>
    <source>
        <strain evidence="3 4">CV53</strain>
    </source>
</reference>
<accession>A0A4R2B1Q5</accession>
<organism evidence="3 4">
    <name type="scientific">Mesobacillus foraminis</name>
    <dbReference type="NCBI Taxonomy" id="279826"/>
    <lineage>
        <taxon>Bacteria</taxon>
        <taxon>Bacillati</taxon>
        <taxon>Bacillota</taxon>
        <taxon>Bacilli</taxon>
        <taxon>Bacillales</taxon>
        <taxon>Bacillaceae</taxon>
        <taxon>Mesobacillus</taxon>
    </lineage>
</organism>
<dbReference type="Proteomes" id="UP000295689">
    <property type="component" value="Unassembled WGS sequence"/>
</dbReference>
<dbReference type="Pfam" id="PF13786">
    <property type="entry name" value="DUF4179"/>
    <property type="match status" value="1"/>
</dbReference>
<proteinExistence type="predicted"/>